<dbReference type="RefSeq" id="WP_045580115.1">
    <property type="nucleotide sequence ID" value="NZ_CP012401.1"/>
</dbReference>
<dbReference type="InterPro" id="IPR013216">
    <property type="entry name" value="Methyltransf_11"/>
</dbReference>
<dbReference type="InterPro" id="IPR029063">
    <property type="entry name" value="SAM-dependent_MTases_sf"/>
</dbReference>
<dbReference type="SUPFAM" id="SSF53335">
    <property type="entry name" value="S-adenosyl-L-methionine-dependent methyltransferases"/>
    <property type="match status" value="1"/>
</dbReference>
<dbReference type="GO" id="GO:0008757">
    <property type="term" value="F:S-adenosylmethionine-dependent methyltransferase activity"/>
    <property type="evidence" value="ECO:0007669"/>
    <property type="project" value="InterPro"/>
</dbReference>
<dbReference type="GO" id="GO:0032259">
    <property type="term" value="P:methylation"/>
    <property type="evidence" value="ECO:0007669"/>
    <property type="project" value="UniProtKB-KW"/>
</dbReference>
<name>A0AAC9EXK8_9PROT</name>
<feature type="domain" description="Methyltransferase type 11" evidence="1">
    <location>
        <begin position="60"/>
        <end position="156"/>
    </location>
</feature>
<dbReference type="EMBL" id="CP012401">
    <property type="protein sequence ID" value="ALG71531.1"/>
    <property type="molecule type" value="Genomic_DNA"/>
</dbReference>
<evidence type="ECO:0000313" key="2">
    <source>
        <dbReference type="EMBL" id="ALG71531.1"/>
    </source>
</evidence>
<dbReference type="Gene3D" id="3.40.50.150">
    <property type="entry name" value="Vaccinia Virus protein VP39"/>
    <property type="match status" value="1"/>
</dbReference>
<dbReference type="KEGG" id="ati:AL072_12075"/>
<dbReference type="CDD" id="cd02440">
    <property type="entry name" value="AdoMet_MTases"/>
    <property type="match status" value="1"/>
</dbReference>
<keyword evidence="2" id="KW-0489">Methyltransferase</keyword>
<keyword evidence="3" id="KW-1185">Reference proteome</keyword>
<dbReference type="AlphaFoldDB" id="A0AAC9EXK8"/>
<proteinExistence type="predicted"/>
<dbReference type="Pfam" id="PF08241">
    <property type="entry name" value="Methyltransf_11"/>
    <property type="match status" value="1"/>
</dbReference>
<accession>A0AAC9EXK8</accession>
<gene>
    <name evidence="2" type="ORF">AL072_12075</name>
</gene>
<reference evidence="3" key="1">
    <citation type="submission" date="2015-08" db="EMBL/GenBank/DDBJ databases">
        <title>Complete Genome Sequence of Azospirillum thiophilum BV-S.</title>
        <authorList>
            <person name="Fomenkov A."/>
            <person name="Vincze T."/>
            <person name="Grabovich M."/>
            <person name="Dubinina G."/>
            <person name="Orlova M."/>
            <person name="Belousova E."/>
            <person name="Roberts R.J."/>
        </authorList>
    </citation>
    <scope>NUCLEOTIDE SEQUENCE [LARGE SCALE GENOMIC DNA]</scope>
    <source>
        <strain evidence="3">BV-S</strain>
    </source>
</reference>
<organism evidence="2 3">
    <name type="scientific">Azospirillum thiophilum</name>
    <dbReference type="NCBI Taxonomy" id="528244"/>
    <lineage>
        <taxon>Bacteria</taxon>
        <taxon>Pseudomonadati</taxon>
        <taxon>Pseudomonadota</taxon>
        <taxon>Alphaproteobacteria</taxon>
        <taxon>Rhodospirillales</taxon>
        <taxon>Azospirillaceae</taxon>
        <taxon>Azospirillum</taxon>
    </lineage>
</organism>
<reference evidence="2 3" key="2">
    <citation type="journal article" date="2016" name="Genome Announc.">
        <title>Complete Genome Sequence of a Strain of Azospirillum thiophilum Isolated from a Sulfide Spring.</title>
        <authorList>
            <person name="Fomenkov A."/>
            <person name="Vincze T."/>
            <person name="Grabovich M."/>
            <person name="Anton B.P."/>
            <person name="Dubinina G."/>
            <person name="Orlova M."/>
            <person name="Belousova E."/>
            <person name="Roberts R.J."/>
        </authorList>
    </citation>
    <scope>NUCLEOTIDE SEQUENCE [LARGE SCALE GENOMIC DNA]</scope>
    <source>
        <strain evidence="2 3">BV-S</strain>
    </source>
</reference>
<dbReference type="Proteomes" id="UP000069935">
    <property type="component" value="Chromosome 1"/>
</dbReference>
<evidence type="ECO:0000313" key="3">
    <source>
        <dbReference type="Proteomes" id="UP000069935"/>
    </source>
</evidence>
<dbReference type="PANTHER" id="PTHR43591">
    <property type="entry name" value="METHYLTRANSFERASE"/>
    <property type="match status" value="1"/>
</dbReference>
<dbReference type="PANTHER" id="PTHR43591:SF24">
    <property type="entry name" value="2-METHOXY-6-POLYPRENYL-1,4-BENZOQUINOL METHYLASE, MITOCHONDRIAL"/>
    <property type="match status" value="1"/>
</dbReference>
<keyword evidence="2" id="KW-0808">Transferase</keyword>
<sequence>MTTSHHSFVADSYGPRADAYVTSAVHAGGADLDQIETVLATWGANREADWKTGRSGTRVLDLGCGGGHVSYRAAPHVTEVVAVDVTPEMLEAVARTAAERGLTNIVTRQAPAERLPFEDGWFDMVLCRFTAHHWRDFEAGLREARRVLAPGGTAIFIDCVAPAPAVLDTYLQVVEVLRDTSHVRNYTTAEWMAALARAGFAVRSLTPRRLRMEFAVWTARTCTPDLHAQAIRSIQRNAAAEVKQYFDIAEDGSFLLDTLTLEVDPI</sequence>
<protein>
    <submittedName>
        <fullName evidence="2">SAM-dependent methyltransferase</fullName>
    </submittedName>
</protein>
<evidence type="ECO:0000259" key="1">
    <source>
        <dbReference type="Pfam" id="PF08241"/>
    </source>
</evidence>